<dbReference type="Pfam" id="PF00378">
    <property type="entry name" value="ECH_1"/>
    <property type="match status" value="1"/>
</dbReference>
<dbReference type="InterPro" id="IPR029045">
    <property type="entry name" value="ClpP/crotonase-like_dom_sf"/>
</dbReference>
<proteinExistence type="inferred from homology"/>
<dbReference type="PANTHER" id="PTHR43684">
    <property type="match status" value="1"/>
</dbReference>
<dbReference type="InterPro" id="IPR001753">
    <property type="entry name" value="Enoyl-CoA_hydra/iso"/>
</dbReference>
<evidence type="ECO:0000313" key="3">
    <source>
        <dbReference type="Proteomes" id="UP001140453"/>
    </source>
</evidence>
<organism evidence="2 3">
    <name type="scientific">Gnomoniopsis smithogilvyi</name>
    <dbReference type="NCBI Taxonomy" id="1191159"/>
    <lineage>
        <taxon>Eukaryota</taxon>
        <taxon>Fungi</taxon>
        <taxon>Dikarya</taxon>
        <taxon>Ascomycota</taxon>
        <taxon>Pezizomycotina</taxon>
        <taxon>Sordariomycetes</taxon>
        <taxon>Sordariomycetidae</taxon>
        <taxon>Diaporthales</taxon>
        <taxon>Gnomoniaceae</taxon>
        <taxon>Gnomoniopsis</taxon>
    </lineage>
</organism>
<evidence type="ECO:0000256" key="1">
    <source>
        <dbReference type="ARBA" id="ARBA00005254"/>
    </source>
</evidence>
<dbReference type="AlphaFoldDB" id="A0A9W8Z228"/>
<dbReference type="InterPro" id="IPR051053">
    <property type="entry name" value="ECH/Chromodomain_protein"/>
</dbReference>
<accession>A0A9W8Z228</accession>
<evidence type="ECO:0000313" key="2">
    <source>
        <dbReference type="EMBL" id="KAJ4397451.1"/>
    </source>
</evidence>
<reference evidence="2" key="1">
    <citation type="submission" date="2022-10" db="EMBL/GenBank/DDBJ databases">
        <title>Tapping the CABI collections for fungal endophytes: first genome assemblies for Collariella, Neodidymelliopsis, Ascochyta clinopodiicola, Didymella pomorum, Didymosphaeria variabile, Neocosmospora piperis and Neocucurbitaria cava.</title>
        <authorList>
            <person name="Hill R."/>
        </authorList>
    </citation>
    <scope>NUCLEOTIDE SEQUENCE</scope>
    <source>
        <strain evidence="2">IMI 355082</strain>
    </source>
</reference>
<dbReference type="CDD" id="cd06558">
    <property type="entry name" value="crotonase-like"/>
    <property type="match status" value="1"/>
</dbReference>
<dbReference type="Proteomes" id="UP001140453">
    <property type="component" value="Unassembled WGS sequence"/>
</dbReference>
<dbReference type="PANTHER" id="PTHR43684:SF4">
    <property type="entry name" value="ENOYL-COA HYDRATASE_ISOMERASE FAMILY PROTEIN (AFU_ORTHOLOGUE AFUA_1G01890)"/>
    <property type="match status" value="1"/>
</dbReference>
<comment type="caution">
    <text evidence="2">The sequence shown here is derived from an EMBL/GenBank/DDBJ whole genome shotgun (WGS) entry which is preliminary data.</text>
</comment>
<sequence length="311" mass="33463">MADLPSSYEALQFPAIKLSHQPPSSPEVTPIVTVILNRPKAANAFSVEMQTSLIHIFNLLSTDPRVKCIILTGSDPANKIFCAGMDLSAVSDKPASQPLDAEGTVNRDTHRDGGGRVSLAIFRCNKPVIAAMNGSGVGVGITMTLPCAIRVTHAKAKFGFVFARRGLSLEGCSSFFLPRLIGTSRAVHLATTGSVYPATDKLLEGLFTVVEEPAGVLPKAIEIAEDVVKNCSAVSTTVMRDMIYRTPASPEEAHLNESKVIFDLFKGKDFIEGVQSFLQKRNPNLEGTMPKDAPSVWPWWKDALAGGKARL</sequence>
<dbReference type="EMBL" id="JAPEVB010000001">
    <property type="protein sequence ID" value="KAJ4397451.1"/>
    <property type="molecule type" value="Genomic_DNA"/>
</dbReference>
<protein>
    <recommendedName>
        <fullName evidence="4">Enoyl-CoA hydratase</fullName>
    </recommendedName>
</protein>
<dbReference type="Gene3D" id="3.90.226.10">
    <property type="entry name" value="2-enoyl-CoA Hydratase, Chain A, domain 1"/>
    <property type="match status" value="1"/>
</dbReference>
<gene>
    <name evidence="2" type="ORF">N0V93_001679</name>
</gene>
<keyword evidence="3" id="KW-1185">Reference proteome</keyword>
<dbReference type="SUPFAM" id="SSF52096">
    <property type="entry name" value="ClpP/crotonase"/>
    <property type="match status" value="1"/>
</dbReference>
<name>A0A9W8Z228_9PEZI</name>
<dbReference type="OrthoDB" id="2018133at2759"/>
<comment type="similarity">
    <text evidence="1">Belongs to the enoyl-CoA hydratase/isomerase family.</text>
</comment>
<evidence type="ECO:0008006" key="4">
    <source>
        <dbReference type="Google" id="ProtNLM"/>
    </source>
</evidence>